<accession>A0AAW1SJM1</accession>
<dbReference type="PANTHER" id="PTHR12689">
    <property type="entry name" value="A1 CISTRON SPLICING FACTOR AAR2-RELATED"/>
    <property type="match status" value="1"/>
</dbReference>
<dbReference type="Pfam" id="PF20981">
    <property type="entry name" value="AAR2_1st"/>
    <property type="match status" value="1"/>
</dbReference>
<dbReference type="CDD" id="cd13777">
    <property type="entry name" value="Aar2_N"/>
    <property type="match status" value="1"/>
</dbReference>
<protein>
    <recommendedName>
        <fullName evidence="2">AAR2 N-terminal domain-containing protein</fullName>
    </recommendedName>
</protein>
<dbReference type="EMBL" id="JALJOV010001543">
    <property type="protein sequence ID" value="KAK9846229.1"/>
    <property type="molecule type" value="Genomic_DNA"/>
</dbReference>
<dbReference type="InterPro" id="IPR038516">
    <property type="entry name" value="AAR2_N_sf"/>
</dbReference>
<evidence type="ECO:0000313" key="4">
    <source>
        <dbReference type="Proteomes" id="UP001485043"/>
    </source>
</evidence>
<evidence type="ECO:0000313" key="3">
    <source>
        <dbReference type="EMBL" id="KAK9846229.1"/>
    </source>
</evidence>
<comment type="caution">
    <text evidence="3">The sequence shown here is derived from an EMBL/GenBank/DDBJ whole genome shotgun (WGS) entry which is preliminary data.</text>
</comment>
<dbReference type="InterPro" id="IPR033647">
    <property type="entry name" value="Aar2_N"/>
</dbReference>
<dbReference type="AlphaFoldDB" id="A0AAW1SJM1"/>
<dbReference type="Proteomes" id="UP001485043">
    <property type="component" value="Unassembled WGS sequence"/>
</dbReference>
<sequence length="290" mass="31317">MASTAPYSISLNPDVARQLNHLGGTVLLLDVPPALILGFDQQTFQVGQKFKGLKMIPPGVHLLSFCQLSQTGQVAAYAGRFLSLAEGQVVVMRWDASVEALTDLPDQDEVDRYTLGVRRYDFDAGLAPYNLSAYATWQRLSGHITPAVIEQLQPTPQAWFSITAEEEPEGSRQQTKAEQQLSHQLSQRDGNPSLQPGCEQAGRDDADLPTRMQSLSTGVMPGWGAAMGFSGLPPLPVIGGVFAVEGVASPHPVMQLRHPALPYLLCLSLCGFASPTCPWHFSGQGCCICQ</sequence>
<dbReference type="Gene3D" id="2.60.34.20">
    <property type="match status" value="1"/>
</dbReference>
<name>A0AAW1SJM1_9CHLO</name>
<evidence type="ECO:0000259" key="2">
    <source>
        <dbReference type="Pfam" id="PF20981"/>
    </source>
</evidence>
<dbReference type="PANTHER" id="PTHR12689:SF4">
    <property type="entry name" value="PROTEIN AAR2 HOMOLOG"/>
    <property type="match status" value="1"/>
</dbReference>
<organism evidence="3 4">
    <name type="scientific">Apatococcus fuscideae</name>
    <dbReference type="NCBI Taxonomy" id="2026836"/>
    <lineage>
        <taxon>Eukaryota</taxon>
        <taxon>Viridiplantae</taxon>
        <taxon>Chlorophyta</taxon>
        <taxon>core chlorophytes</taxon>
        <taxon>Trebouxiophyceae</taxon>
        <taxon>Chlorellales</taxon>
        <taxon>Chlorellaceae</taxon>
        <taxon>Apatococcus</taxon>
    </lineage>
</organism>
<dbReference type="InterPro" id="IPR007946">
    <property type="entry name" value="AAR2"/>
</dbReference>
<feature type="region of interest" description="Disordered" evidence="1">
    <location>
        <begin position="165"/>
        <end position="208"/>
    </location>
</feature>
<gene>
    <name evidence="3" type="ORF">WJX84_010289</name>
</gene>
<evidence type="ECO:0000256" key="1">
    <source>
        <dbReference type="SAM" id="MobiDB-lite"/>
    </source>
</evidence>
<reference evidence="3 4" key="1">
    <citation type="journal article" date="2024" name="Nat. Commun.">
        <title>Phylogenomics reveals the evolutionary origins of lichenization in chlorophyte algae.</title>
        <authorList>
            <person name="Puginier C."/>
            <person name="Libourel C."/>
            <person name="Otte J."/>
            <person name="Skaloud P."/>
            <person name="Haon M."/>
            <person name="Grisel S."/>
            <person name="Petersen M."/>
            <person name="Berrin J.G."/>
            <person name="Delaux P.M."/>
            <person name="Dal Grande F."/>
            <person name="Keller J."/>
        </authorList>
    </citation>
    <scope>NUCLEOTIDE SEQUENCE [LARGE SCALE GENOMIC DNA]</scope>
    <source>
        <strain evidence="3 4">SAG 2523</strain>
    </source>
</reference>
<dbReference type="GO" id="GO:0000244">
    <property type="term" value="P:spliceosomal tri-snRNP complex assembly"/>
    <property type="evidence" value="ECO:0007669"/>
    <property type="project" value="TreeGrafter"/>
</dbReference>
<feature type="compositionally biased region" description="Polar residues" evidence="1">
    <location>
        <begin position="171"/>
        <end position="194"/>
    </location>
</feature>
<proteinExistence type="predicted"/>
<feature type="domain" description="AAR2 N-terminal" evidence="2">
    <location>
        <begin position="23"/>
        <end position="154"/>
    </location>
</feature>
<keyword evidence="4" id="KW-1185">Reference proteome</keyword>